<feature type="transmembrane region" description="Helical" evidence="2">
    <location>
        <begin position="32"/>
        <end position="50"/>
    </location>
</feature>
<feature type="compositionally biased region" description="Basic residues" evidence="1">
    <location>
        <begin position="69"/>
        <end position="78"/>
    </location>
</feature>
<gene>
    <name evidence="3" type="ORF">J2Z40_001400</name>
</gene>
<dbReference type="NCBIfam" id="NF041554">
    <property type="entry name" value="SA1362_fam"/>
    <property type="match status" value="1"/>
</dbReference>
<proteinExistence type="predicted"/>
<evidence type="ECO:0000313" key="3">
    <source>
        <dbReference type="EMBL" id="MBP2240841.1"/>
    </source>
</evidence>
<name>A0ABS4RD66_9BACI</name>
<dbReference type="EMBL" id="JAGIKZ010000005">
    <property type="protein sequence ID" value="MBP2240841.1"/>
    <property type="molecule type" value="Genomic_DNA"/>
</dbReference>
<feature type="compositionally biased region" description="Basic residues" evidence="1">
    <location>
        <begin position="115"/>
        <end position="125"/>
    </location>
</feature>
<evidence type="ECO:0000256" key="2">
    <source>
        <dbReference type="SAM" id="Phobius"/>
    </source>
</evidence>
<accession>A0ABS4RD66</accession>
<reference evidence="3 4" key="1">
    <citation type="submission" date="2021-03" db="EMBL/GenBank/DDBJ databases">
        <title>Genomic Encyclopedia of Type Strains, Phase IV (KMG-IV): sequencing the most valuable type-strain genomes for metagenomic binning, comparative biology and taxonomic classification.</title>
        <authorList>
            <person name="Goeker M."/>
        </authorList>
    </citation>
    <scope>NUCLEOTIDE SEQUENCE [LARGE SCALE GENOMIC DNA]</scope>
    <source>
        <strain evidence="3 4">DSM 26675</strain>
    </source>
</reference>
<protein>
    <submittedName>
        <fullName evidence="3">ABC-type nickel/cobalt efflux system permease component RcnA</fullName>
    </submittedName>
</protein>
<organism evidence="3 4">
    <name type="scientific">Cytobacillus eiseniae</name>
    <dbReference type="NCBI Taxonomy" id="762947"/>
    <lineage>
        <taxon>Bacteria</taxon>
        <taxon>Bacillati</taxon>
        <taxon>Bacillota</taxon>
        <taxon>Bacilli</taxon>
        <taxon>Bacillales</taxon>
        <taxon>Bacillaceae</taxon>
        <taxon>Cytobacillus</taxon>
    </lineage>
</organism>
<evidence type="ECO:0000313" key="4">
    <source>
        <dbReference type="Proteomes" id="UP001519293"/>
    </source>
</evidence>
<dbReference type="InterPro" id="IPR048110">
    <property type="entry name" value="SA1362/YqhP-like"/>
</dbReference>
<sequence length="125" mass="13855">MKSRASTIIILGLILLAILGVVTSLVSNPAGFLQRIAVILLVGAVIYFIFQRFYKSSPKKREQRAFIRAAKRSKKRHQVKETSKGNQRKAGSGHSLTSIKKPKKTSTHLTVIQGKKGKKKDRASL</sequence>
<comment type="caution">
    <text evidence="3">The sequence shown here is derived from an EMBL/GenBank/DDBJ whole genome shotgun (WGS) entry which is preliminary data.</text>
</comment>
<keyword evidence="2" id="KW-1133">Transmembrane helix</keyword>
<keyword evidence="2" id="KW-0472">Membrane</keyword>
<keyword evidence="2" id="KW-0812">Transmembrane</keyword>
<feature type="region of interest" description="Disordered" evidence="1">
    <location>
        <begin position="64"/>
        <end position="125"/>
    </location>
</feature>
<keyword evidence="4" id="KW-1185">Reference proteome</keyword>
<dbReference type="Proteomes" id="UP001519293">
    <property type="component" value="Unassembled WGS sequence"/>
</dbReference>
<evidence type="ECO:0000256" key="1">
    <source>
        <dbReference type="SAM" id="MobiDB-lite"/>
    </source>
</evidence>
<feature type="transmembrane region" description="Helical" evidence="2">
    <location>
        <begin position="7"/>
        <end position="26"/>
    </location>
</feature>